<keyword evidence="6" id="KW-1185">Reference proteome</keyword>
<reference evidence="5" key="1">
    <citation type="submission" date="2016-04" db="EMBL/GenBank/DDBJ databases">
        <authorList>
            <person name="Evans L.H."/>
            <person name="Alamgir A."/>
            <person name="Owens N."/>
            <person name="Weber N.D."/>
            <person name="Virtaneva K."/>
            <person name="Barbian K."/>
            <person name="Babar A."/>
            <person name="Rosenke K."/>
        </authorList>
    </citation>
    <scope>NUCLEOTIDE SEQUENCE [LARGE SCALE GENOMIC DNA]</scope>
    <source>
        <strain evidence="5">CBS 101.48</strain>
    </source>
</reference>
<organism evidence="5">
    <name type="scientific">Absidia glauca</name>
    <name type="common">Pin mould</name>
    <dbReference type="NCBI Taxonomy" id="4829"/>
    <lineage>
        <taxon>Eukaryota</taxon>
        <taxon>Fungi</taxon>
        <taxon>Fungi incertae sedis</taxon>
        <taxon>Mucoromycota</taxon>
        <taxon>Mucoromycotina</taxon>
        <taxon>Mucoromycetes</taxon>
        <taxon>Mucorales</taxon>
        <taxon>Cunninghamellaceae</taxon>
        <taxon>Absidia</taxon>
    </lineage>
</organism>
<feature type="compositionally biased region" description="Basic and acidic residues" evidence="3">
    <location>
        <begin position="487"/>
        <end position="503"/>
    </location>
</feature>
<accession>A0A168SYL3</accession>
<feature type="compositionally biased region" description="Low complexity" evidence="3">
    <location>
        <begin position="412"/>
        <end position="427"/>
    </location>
</feature>
<keyword evidence="2" id="KW-0539">Nucleus</keyword>
<evidence type="ECO:0000313" key="6">
    <source>
        <dbReference type="Proteomes" id="UP000078561"/>
    </source>
</evidence>
<name>A0A168SYL3_ABSGL</name>
<dbReference type="STRING" id="4829.A0A168SYL3"/>
<protein>
    <recommendedName>
        <fullName evidence="4">Serine/threonine-protein phosphatase 4 regulatory subunit 3-like central domain-containing protein</fullName>
    </recommendedName>
</protein>
<dbReference type="GO" id="GO:0005654">
    <property type="term" value="C:nucleoplasm"/>
    <property type="evidence" value="ECO:0007669"/>
    <property type="project" value="TreeGrafter"/>
</dbReference>
<feature type="domain" description="Serine/threonine-protein phosphatase 4 regulatory subunit 3-like central" evidence="4">
    <location>
        <begin position="144"/>
        <end position="398"/>
    </location>
</feature>
<evidence type="ECO:0000313" key="5">
    <source>
        <dbReference type="EMBL" id="SAM09169.1"/>
    </source>
</evidence>
<gene>
    <name evidence="5" type="primary">ABSGL_14843.1 scaffold 14966</name>
</gene>
<evidence type="ECO:0000256" key="1">
    <source>
        <dbReference type="ARBA" id="ARBA00004123"/>
    </source>
</evidence>
<dbReference type="EMBL" id="LT554985">
    <property type="protein sequence ID" value="SAM09169.1"/>
    <property type="molecule type" value="Genomic_DNA"/>
</dbReference>
<feature type="compositionally biased region" description="Polar residues" evidence="3">
    <location>
        <begin position="440"/>
        <end position="455"/>
    </location>
</feature>
<dbReference type="GO" id="GO:0006974">
    <property type="term" value="P:DNA damage response"/>
    <property type="evidence" value="ECO:0007669"/>
    <property type="project" value="TreeGrafter"/>
</dbReference>
<feature type="compositionally biased region" description="Low complexity" evidence="3">
    <location>
        <begin position="506"/>
        <end position="517"/>
    </location>
</feature>
<dbReference type="PANTHER" id="PTHR23318">
    <property type="entry name" value="ATP SYNTHASE GAMMA-RELATED"/>
    <property type="match status" value="1"/>
</dbReference>
<feature type="compositionally biased region" description="Low complexity" evidence="3">
    <location>
        <begin position="535"/>
        <end position="574"/>
    </location>
</feature>
<sequence>MSMPNNTLNSSLLPHRAKVHIVKVYSLAEPTGTWAYVGTGAFVYLQCNRGDRDEFFVESLLTYFETVIHIETNLEWSHLDRTLMTLRFENAEARDDVWRCILNKADISLRTRNPIDLPGDGDADTVILNELTLPTPTMENLDSIIKIIKDTTTPDEKDRLVALIIRDDYVRKMFSFFEKWDRLDSVSTESERLKKIDCAHQLFTIIKSIFLLHDIDVIRYLLHRHNILLVISLLEYDTATPTKKANHRKILEGRSRIISSTLDQPFERYVLQAYRIEYLKDILMEQHLDEPLLSMLQSQIPYEHITALHWVQNDVGFLENIFKNLTCDKTSEINRTKAIQTMLHICTFSKSLPASSQLKLCRTLVPYGLFTAIEIAVSSDDSRLRTAGAAALCSIEDAAAPLSISHLSSLQLQGDTNNDTNNDYAGNNRRDLLPGGIDQSFKTTSPELDNENYVSPLTPPQQIKHKRLDDNDDDDDASPRHVKHRRLNNDKGKGRSKGQDIQRTKPSPTFPAAISSPPTSPSLGSHSMCTRQKQRQQQQRQQQQRQQQQRQQQQRQQQQRQQQQRQQQHQQQDQPFDEWMGRINRLETNASQSSHRLQQSMVNTAERLDAFERLVARQAHERTTSRRHLEQQIGQVLRSLSTLTQQNQQREQ</sequence>
<dbReference type="GO" id="GO:0072542">
    <property type="term" value="F:protein phosphatase activator activity"/>
    <property type="evidence" value="ECO:0007669"/>
    <property type="project" value="TreeGrafter"/>
</dbReference>
<dbReference type="Proteomes" id="UP000078561">
    <property type="component" value="Unassembled WGS sequence"/>
</dbReference>
<proteinExistence type="predicted"/>
<evidence type="ECO:0000259" key="4">
    <source>
        <dbReference type="Pfam" id="PF04802"/>
    </source>
</evidence>
<dbReference type="InParanoid" id="A0A168SYL3"/>
<evidence type="ECO:0000256" key="2">
    <source>
        <dbReference type="ARBA" id="ARBA00023242"/>
    </source>
</evidence>
<dbReference type="AlphaFoldDB" id="A0A168SYL3"/>
<comment type="subcellular location">
    <subcellularLocation>
        <location evidence="1">Nucleus</location>
    </subcellularLocation>
</comment>
<dbReference type="InterPro" id="IPR006887">
    <property type="entry name" value="P4R3-like_central_dom"/>
</dbReference>
<evidence type="ECO:0000256" key="3">
    <source>
        <dbReference type="SAM" id="MobiDB-lite"/>
    </source>
</evidence>
<feature type="region of interest" description="Disordered" evidence="3">
    <location>
        <begin position="412"/>
        <end position="576"/>
    </location>
</feature>
<dbReference type="InterPro" id="IPR051137">
    <property type="entry name" value="PP4R3-like"/>
</dbReference>
<dbReference type="GO" id="GO:0030289">
    <property type="term" value="C:protein phosphatase 4 complex"/>
    <property type="evidence" value="ECO:0007669"/>
    <property type="project" value="TreeGrafter"/>
</dbReference>
<dbReference type="OrthoDB" id="27483at2759"/>
<dbReference type="Pfam" id="PF04802">
    <property type="entry name" value="PP4R3"/>
    <property type="match status" value="1"/>
</dbReference>
<dbReference type="PANTHER" id="PTHR23318:SF0">
    <property type="entry name" value="SERINE_THREONINE-PROTEIN PHOSPHATASE 4 REGULATORY SUBUNIT 3"/>
    <property type="match status" value="1"/>
</dbReference>